<comment type="caution">
    <text evidence="2">The sequence shown here is derived from an EMBL/GenBank/DDBJ whole genome shotgun (WGS) entry which is preliminary data.</text>
</comment>
<dbReference type="RefSeq" id="WP_068329375.1">
    <property type="nucleotide sequence ID" value="NZ_LVHF01000012.1"/>
</dbReference>
<dbReference type="Proteomes" id="UP000078503">
    <property type="component" value="Unassembled WGS sequence"/>
</dbReference>
<gene>
    <name evidence="2" type="ORF">A3K86_06485</name>
</gene>
<protein>
    <submittedName>
        <fullName evidence="2">Uncharacterized protein</fullName>
    </submittedName>
</protein>
<name>A0A178KMR4_9GAMM</name>
<feature type="zinc finger region" description="dksA C4-type" evidence="1">
    <location>
        <begin position="85"/>
        <end position="109"/>
    </location>
</feature>
<reference evidence="2 3" key="1">
    <citation type="submission" date="2016-03" db="EMBL/GenBank/DDBJ databases">
        <title>Photobacterium proteolyticum sp. nov. a protease producing bacterium isolated from ocean sediments of Laizhou Bay.</title>
        <authorList>
            <person name="Li Y."/>
        </authorList>
    </citation>
    <scope>NUCLEOTIDE SEQUENCE [LARGE SCALE GENOMIC DNA]</scope>
    <source>
        <strain evidence="2 3">R-40508</strain>
    </source>
</reference>
<dbReference type="Gene3D" id="1.20.120.910">
    <property type="entry name" value="DksA, coiled-coil domain"/>
    <property type="match status" value="1"/>
</dbReference>
<evidence type="ECO:0000256" key="1">
    <source>
        <dbReference type="PROSITE-ProRule" id="PRU00510"/>
    </source>
</evidence>
<sequence>MASSERTQHQLQQDLEHQQQALLTSLKQAIAANECWHEHTENPEMNELLSMAKSTHEPSLCELATKLEKVDAAVCTLKMGMYGLCADCEEAIEPEDLLTDPTQARCRSCRAHSRYHHDHN</sequence>
<keyword evidence="3" id="KW-1185">Reference proteome</keyword>
<dbReference type="AlphaFoldDB" id="A0A178KMR4"/>
<proteinExistence type="predicted"/>
<dbReference type="PROSITE" id="PS51128">
    <property type="entry name" value="ZF_DKSA_2"/>
    <property type="match status" value="1"/>
</dbReference>
<accession>A0A178KMR4</accession>
<organism evidence="2 3">
    <name type="scientific">Photobacterium jeanii</name>
    <dbReference type="NCBI Taxonomy" id="858640"/>
    <lineage>
        <taxon>Bacteria</taxon>
        <taxon>Pseudomonadati</taxon>
        <taxon>Pseudomonadota</taxon>
        <taxon>Gammaproteobacteria</taxon>
        <taxon>Vibrionales</taxon>
        <taxon>Vibrionaceae</taxon>
        <taxon>Photobacterium</taxon>
    </lineage>
</organism>
<dbReference type="STRING" id="858640.A3K86_06485"/>
<dbReference type="OrthoDB" id="6064855at2"/>
<evidence type="ECO:0000313" key="2">
    <source>
        <dbReference type="EMBL" id="OAN18531.1"/>
    </source>
</evidence>
<dbReference type="EMBL" id="LVHF01000012">
    <property type="protein sequence ID" value="OAN18531.1"/>
    <property type="molecule type" value="Genomic_DNA"/>
</dbReference>
<evidence type="ECO:0000313" key="3">
    <source>
        <dbReference type="Proteomes" id="UP000078503"/>
    </source>
</evidence>